<dbReference type="InterPro" id="IPR002711">
    <property type="entry name" value="HNH"/>
</dbReference>
<feature type="domain" description="HNH nuclease" evidence="1">
    <location>
        <begin position="50"/>
        <end position="103"/>
    </location>
</feature>
<dbReference type="RefSeq" id="WP_155162749.1">
    <property type="nucleotide sequence ID" value="NZ_JADMOA010000053.1"/>
</dbReference>
<dbReference type="GO" id="GO:0003676">
    <property type="term" value="F:nucleic acid binding"/>
    <property type="evidence" value="ECO:0007669"/>
    <property type="project" value="InterPro"/>
</dbReference>
<dbReference type="AlphaFoldDB" id="A0A9Q4WUG2"/>
<reference evidence="2 3" key="1">
    <citation type="journal article" date="2019" name="Nat. Med.">
        <title>A library of human gut bacterial isolates paired with longitudinal multiomics data enables mechanistic microbiome research.</title>
        <authorList>
            <person name="Poyet M."/>
            <person name="Groussin M."/>
            <person name="Gibbons S.M."/>
            <person name="Avila-Pacheco J."/>
            <person name="Jiang X."/>
            <person name="Kearney S.M."/>
            <person name="Perrotta A.R."/>
            <person name="Berdy B."/>
            <person name="Zhao S."/>
            <person name="Lieberman T.D."/>
            <person name="Swanson P.K."/>
            <person name="Smith M."/>
            <person name="Roesemann S."/>
            <person name="Alexander J.E."/>
            <person name="Rich S.A."/>
            <person name="Livny J."/>
            <person name="Vlamakis H."/>
            <person name="Clish C."/>
            <person name="Bullock K."/>
            <person name="Deik A."/>
            <person name="Scott J."/>
            <person name="Pierce K.A."/>
            <person name="Xavier R.J."/>
            <person name="Alm E.J."/>
        </authorList>
    </citation>
    <scope>NUCLEOTIDE SEQUENCE [LARGE SCALE GENOMIC DNA]</scope>
    <source>
        <strain evidence="2 3">BIOML-A11</strain>
    </source>
</reference>
<accession>A0A9Q4WUG2</accession>
<dbReference type="SMART" id="SM00507">
    <property type="entry name" value="HNHc"/>
    <property type="match status" value="1"/>
</dbReference>
<dbReference type="InterPro" id="IPR013467">
    <property type="entry name" value="HNH78-like"/>
</dbReference>
<evidence type="ECO:0000313" key="2">
    <source>
        <dbReference type="EMBL" id="MTV03004.1"/>
    </source>
</evidence>
<proteinExistence type="predicted"/>
<protein>
    <submittedName>
        <fullName evidence="2">TIGR02646 family protein</fullName>
    </submittedName>
</protein>
<sequence length="259" mass="30777">MKKIDKDLAVIPPSLVIGDDKLTHQRRLELIAKKHYINEAPYNDRYKTDDIRDRLVRIYNNKCAFCEQKVEQYHIEHFRPKQIYYWLAYSWDNLLLACHYCNNYKGINFAIKGKRAKCPNTKDLKNINTISSSKYNLQEQPKLINPEQSDPSPYLIFEKDGKITSDNDDYKYTIDICRIDRKYLNDGRKNIIDKFKREIVSELVYNSTPEEQKQAINILVRRFVNEANDNDNEFLAFRNFAIRHNWLNDAVKEAITTLQ</sequence>
<dbReference type="Pfam" id="PF01844">
    <property type="entry name" value="HNH"/>
    <property type="match status" value="1"/>
</dbReference>
<evidence type="ECO:0000259" key="1">
    <source>
        <dbReference type="SMART" id="SM00507"/>
    </source>
</evidence>
<dbReference type="GO" id="GO:0008270">
    <property type="term" value="F:zinc ion binding"/>
    <property type="evidence" value="ECO:0007669"/>
    <property type="project" value="InterPro"/>
</dbReference>
<dbReference type="CDD" id="cd00085">
    <property type="entry name" value="HNHc"/>
    <property type="match status" value="1"/>
</dbReference>
<dbReference type="NCBIfam" id="TIGR02646">
    <property type="entry name" value="retron system putative HNH endonuclease"/>
    <property type="match status" value="1"/>
</dbReference>
<dbReference type="Gene3D" id="1.10.30.50">
    <property type="match status" value="1"/>
</dbReference>
<evidence type="ECO:0000313" key="3">
    <source>
        <dbReference type="Proteomes" id="UP000482671"/>
    </source>
</evidence>
<dbReference type="GO" id="GO:0004519">
    <property type="term" value="F:endonuclease activity"/>
    <property type="evidence" value="ECO:0007669"/>
    <property type="project" value="InterPro"/>
</dbReference>
<dbReference type="InterPro" id="IPR003615">
    <property type="entry name" value="HNH_nuc"/>
</dbReference>
<organism evidence="2 3">
    <name type="scientific">Parabacteroides merdae</name>
    <dbReference type="NCBI Taxonomy" id="46503"/>
    <lineage>
        <taxon>Bacteria</taxon>
        <taxon>Pseudomonadati</taxon>
        <taxon>Bacteroidota</taxon>
        <taxon>Bacteroidia</taxon>
        <taxon>Bacteroidales</taxon>
        <taxon>Tannerellaceae</taxon>
        <taxon>Parabacteroides</taxon>
    </lineage>
</organism>
<dbReference type="Proteomes" id="UP000482671">
    <property type="component" value="Unassembled WGS sequence"/>
</dbReference>
<dbReference type="EMBL" id="WNDD01000018">
    <property type="protein sequence ID" value="MTV03004.1"/>
    <property type="molecule type" value="Genomic_DNA"/>
</dbReference>
<comment type="caution">
    <text evidence="2">The sequence shown here is derived from an EMBL/GenBank/DDBJ whole genome shotgun (WGS) entry which is preliminary data.</text>
</comment>
<name>A0A9Q4WUG2_9BACT</name>
<gene>
    <name evidence="2" type="ORF">GME02_15445</name>
</gene>